<dbReference type="PANTHER" id="PTHR22298">
    <property type="entry name" value="ENDO-1,4-BETA-GLUCANASE"/>
    <property type="match status" value="1"/>
</dbReference>
<dbReference type="GO" id="GO:0008810">
    <property type="term" value="F:cellulase activity"/>
    <property type="evidence" value="ECO:0007669"/>
    <property type="project" value="UniProtKB-EC"/>
</dbReference>
<dbReference type="Gene3D" id="1.50.10.10">
    <property type="match status" value="1"/>
</dbReference>
<comment type="catalytic activity">
    <reaction evidence="1 9">
        <text>Endohydrolysis of (1-&gt;4)-beta-D-glucosidic linkages in cellulose, lichenin and cereal beta-D-glucans.</text>
        <dbReference type="EC" id="3.2.1.4"/>
    </reaction>
</comment>
<keyword evidence="4 9" id="KW-0136">Cellulose degradation</keyword>
<dbReference type="PROSITE" id="PS00592">
    <property type="entry name" value="GH9_2"/>
    <property type="match status" value="1"/>
</dbReference>
<dbReference type="InterPro" id="IPR001701">
    <property type="entry name" value="Glyco_hydro_9"/>
</dbReference>
<dbReference type="InterPro" id="IPR012341">
    <property type="entry name" value="6hp_glycosidase-like_sf"/>
</dbReference>
<evidence type="ECO:0000256" key="5">
    <source>
        <dbReference type="ARBA" id="ARBA00023277"/>
    </source>
</evidence>
<gene>
    <name evidence="11" type="ORF">F3Y22_tig00110940pilonHSYRG00046</name>
</gene>
<dbReference type="Pfam" id="PF00759">
    <property type="entry name" value="Glyco_hydro_9"/>
    <property type="match status" value="1"/>
</dbReference>
<dbReference type="AlphaFoldDB" id="A0A6A2ZB77"/>
<evidence type="ECO:0000256" key="7">
    <source>
        <dbReference type="ARBA" id="ARBA00023326"/>
    </source>
</evidence>
<dbReference type="CDD" id="cd09272">
    <property type="entry name" value="RNase_HI_RT_Ty1"/>
    <property type="match status" value="1"/>
</dbReference>
<evidence type="ECO:0000313" key="12">
    <source>
        <dbReference type="Proteomes" id="UP000436088"/>
    </source>
</evidence>
<evidence type="ECO:0000256" key="1">
    <source>
        <dbReference type="ARBA" id="ARBA00000966"/>
    </source>
</evidence>
<proteinExistence type="inferred from homology"/>
<reference evidence="11" key="1">
    <citation type="submission" date="2019-09" db="EMBL/GenBank/DDBJ databases">
        <title>Draft genome information of white flower Hibiscus syriacus.</title>
        <authorList>
            <person name="Kim Y.-M."/>
        </authorList>
    </citation>
    <scope>NUCLEOTIDE SEQUENCE [LARGE SCALE GENOMIC DNA]</scope>
    <source>
        <strain evidence="11">YM2019G1</strain>
    </source>
</reference>
<name>A0A6A2ZB77_HIBSY</name>
<organism evidence="11 12">
    <name type="scientific">Hibiscus syriacus</name>
    <name type="common">Rose of Sharon</name>
    <dbReference type="NCBI Taxonomy" id="106335"/>
    <lineage>
        <taxon>Eukaryota</taxon>
        <taxon>Viridiplantae</taxon>
        <taxon>Streptophyta</taxon>
        <taxon>Embryophyta</taxon>
        <taxon>Tracheophyta</taxon>
        <taxon>Spermatophyta</taxon>
        <taxon>Magnoliopsida</taxon>
        <taxon>eudicotyledons</taxon>
        <taxon>Gunneridae</taxon>
        <taxon>Pentapetalae</taxon>
        <taxon>rosids</taxon>
        <taxon>malvids</taxon>
        <taxon>Malvales</taxon>
        <taxon>Malvaceae</taxon>
        <taxon>Malvoideae</taxon>
        <taxon>Hibiscus</taxon>
    </lineage>
</organism>
<accession>A0A6A2ZB77</accession>
<keyword evidence="7 8" id="KW-0624">Polysaccharide degradation</keyword>
<feature type="domain" description="Glycoside hydrolase family 9" evidence="10">
    <location>
        <begin position="232"/>
        <end position="475"/>
    </location>
</feature>
<evidence type="ECO:0000256" key="2">
    <source>
        <dbReference type="ARBA" id="ARBA00007072"/>
    </source>
</evidence>
<dbReference type="InterPro" id="IPR008928">
    <property type="entry name" value="6-hairpin_glycosidase_sf"/>
</dbReference>
<dbReference type="Proteomes" id="UP000436088">
    <property type="component" value="Unassembled WGS sequence"/>
</dbReference>
<evidence type="ECO:0000256" key="9">
    <source>
        <dbReference type="RuleBase" id="RU361166"/>
    </source>
</evidence>
<evidence type="ECO:0000256" key="3">
    <source>
        <dbReference type="ARBA" id="ARBA00022801"/>
    </source>
</evidence>
<dbReference type="SUPFAM" id="SSF48208">
    <property type="entry name" value="Six-hairpin glycosidases"/>
    <property type="match status" value="1"/>
</dbReference>
<evidence type="ECO:0000259" key="10">
    <source>
        <dbReference type="Pfam" id="PF00759"/>
    </source>
</evidence>
<dbReference type="EMBL" id="VEPZ02001172">
    <property type="protein sequence ID" value="KAE8689158.1"/>
    <property type="molecule type" value="Genomic_DNA"/>
</dbReference>
<evidence type="ECO:0000256" key="8">
    <source>
        <dbReference type="PROSITE-ProRule" id="PRU10059"/>
    </source>
</evidence>
<dbReference type="GO" id="GO:0030245">
    <property type="term" value="P:cellulose catabolic process"/>
    <property type="evidence" value="ECO:0007669"/>
    <property type="project" value="UniProtKB-KW"/>
</dbReference>
<keyword evidence="12" id="KW-1185">Reference proteome</keyword>
<evidence type="ECO:0000256" key="4">
    <source>
        <dbReference type="ARBA" id="ARBA00023001"/>
    </source>
</evidence>
<protein>
    <recommendedName>
        <fullName evidence="9">Endoglucanase</fullName>
        <ecNumber evidence="9">3.2.1.4</ecNumber>
    </recommendedName>
</protein>
<comment type="caution">
    <text evidence="11">The sequence shown here is derived from an EMBL/GenBank/DDBJ whole genome shotgun (WGS) entry which is preliminary data.</text>
</comment>
<sequence length="475" mass="53457">MFLMNYTRPDIAYDVSRLSRYTHNPSGEHWIALKCLLKYLKGTVDWKLEFVGFPAVLEGYCDANWVSDNDEVSSTSGYVFTLGGATISWKSSKQTCIARSIMESEFIALDLAGQEAKWLRSLLADIPLWGRPTPPVSLLCDSQAAICVAKNQAYNVEKEPSRFTYQRVKSEAGLRFIEGMGLKPIVERRAIPPSPLRFRVYGIRSDRVNLGGRSACCSDYTHRGEFVSKAVLFEFADEHKKTFDGECPFYCSFSGFLDELSWAAAWLYTAIHSDTYFKYIKEETVPAVVDEFNWDLKYAGVQVLLSKEHADSYICAALPKSPYRRIPMTPGGLIHLRDGANLQYVTGASFLFSIYGDLLRKFNQKIDCGGKPFESNHVLDFTKQQMDYILGQNPRGRSYMVGFGKNPPTQAHHRGASVPLSEAKTDVNCGMSFARWFNKNAPNPNELTGAILGGPDMQDKFSDLRWTSVYTEPCT</sequence>
<dbReference type="InterPro" id="IPR018221">
    <property type="entry name" value="Glyco_hydro_9_His_AS"/>
</dbReference>
<keyword evidence="3 8" id="KW-0378">Hydrolase</keyword>
<evidence type="ECO:0000313" key="11">
    <source>
        <dbReference type="EMBL" id="KAE8689158.1"/>
    </source>
</evidence>
<evidence type="ECO:0000256" key="6">
    <source>
        <dbReference type="ARBA" id="ARBA00023295"/>
    </source>
</evidence>
<feature type="active site" evidence="8">
    <location>
        <position position="412"/>
    </location>
</feature>
<keyword evidence="6 8" id="KW-0326">Glycosidase</keyword>
<dbReference type="EC" id="3.2.1.4" evidence="9"/>
<comment type="similarity">
    <text evidence="2 8 9">Belongs to the glycosyl hydrolase 9 (cellulase E) family.</text>
</comment>
<keyword evidence="5 8" id="KW-0119">Carbohydrate metabolism</keyword>